<organism evidence="1 2">
    <name type="scientific">Symbiodinium natans</name>
    <dbReference type="NCBI Taxonomy" id="878477"/>
    <lineage>
        <taxon>Eukaryota</taxon>
        <taxon>Sar</taxon>
        <taxon>Alveolata</taxon>
        <taxon>Dinophyceae</taxon>
        <taxon>Suessiales</taxon>
        <taxon>Symbiodiniaceae</taxon>
        <taxon>Symbiodinium</taxon>
    </lineage>
</organism>
<evidence type="ECO:0000313" key="2">
    <source>
        <dbReference type="Proteomes" id="UP000604046"/>
    </source>
</evidence>
<dbReference type="Proteomes" id="UP000604046">
    <property type="component" value="Unassembled WGS sequence"/>
</dbReference>
<comment type="caution">
    <text evidence="1">The sequence shown here is derived from an EMBL/GenBank/DDBJ whole genome shotgun (WGS) entry which is preliminary data.</text>
</comment>
<proteinExistence type="predicted"/>
<keyword evidence="2" id="KW-1185">Reference proteome</keyword>
<name>A0A812M5C2_9DINO</name>
<gene>
    <name evidence="1" type="ORF">SNAT2548_LOCUS12368</name>
</gene>
<evidence type="ECO:0000313" key="1">
    <source>
        <dbReference type="EMBL" id="CAE7250846.1"/>
    </source>
</evidence>
<dbReference type="AlphaFoldDB" id="A0A812M5C2"/>
<protein>
    <submittedName>
        <fullName evidence="1">Uncharacterized protein</fullName>
    </submittedName>
</protein>
<accession>A0A812M5C2</accession>
<reference evidence="1" key="1">
    <citation type="submission" date="2021-02" db="EMBL/GenBank/DDBJ databases">
        <authorList>
            <person name="Dougan E. K."/>
            <person name="Rhodes N."/>
            <person name="Thang M."/>
            <person name="Chan C."/>
        </authorList>
    </citation>
    <scope>NUCLEOTIDE SEQUENCE</scope>
</reference>
<sequence>MWPGQWQGVWSARALTWSPSWPWTHAPLHKLSCEPDGDGLSWGLSLTGSSVSCFRLQALQLTCDAEYVPFLKLPQRSFLQKFEMAREMAVETSRILSDTNHYALPGSHFWDITS</sequence>
<dbReference type="EMBL" id="CAJNDS010001180">
    <property type="protein sequence ID" value="CAE7250846.1"/>
    <property type="molecule type" value="Genomic_DNA"/>
</dbReference>